<dbReference type="Gene3D" id="2.140.10.10">
    <property type="entry name" value="Quinoprotein alcohol dehydrogenase-like superfamily"/>
    <property type="match status" value="1"/>
</dbReference>
<keyword evidence="10" id="KW-1185">Reference proteome</keyword>
<dbReference type="Pfam" id="PF13360">
    <property type="entry name" value="PQQ_2"/>
    <property type="match status" value="2"/>
</dbReference>
<evidence type="ECO:0000259" key="5">
    <source>
        <dbReference type="Pfam" id="PF13360"/>
    </source>
</evidence>
<dbReference type="Proteomes" id="UP000682733">
    <property type="component" value="Unassembled WGS sequence"/>
</dbReference>
<dbReference type="InterPro" id="IPR002372">
    <property type="entry name" value="PQQ_rpt_dom"/>
</dbReference>
<evidence type="ECO:0000313" key="7">
    <source>
        <dbReference type="EMBL" id="CAF1251545.1"/>
    </source>
</evidence>
<evidence type="ECO:0000256" key="1">
    <source>
        <dbReference type="ARBA" id="ARBA00001931"/>
    </source>
</evidence>
<dbReference type="SUPFAM" id="SSF50998">
    <property type="entry name" value="Quinoprotein alcohol dehydrogenase-like"/>
    <property type="match status" value="1"/>
</dbReference>
<dbReference type="Proteomes" id="UP000663829">
    <property type="component" value="Unassembled WGS sequence"/>
</dbReference>
<feature type="signal peptide" evidence="4">
    <location>
        <begin position="1"/>
        <end position="18"/>
    </location>
</feature>
<dbReference type="InterPro" id="IPR011047">
    <property type="entry name" value="Quinoprotein_ADH-like_sf"/>
</dbReference>
<dbReference type="EMBL" id="CAJOBA010011012">
    <property type="protein sequence ID" value="CAF3868800.1"/>
    <property type="molecule type" value="Genomic_DNA"/>
</dbReference>
<dbReference type="EMBL" id="CAJNOK010010071">
    <property type="protein sequence ID" value="CAF1105539.1"/>
    <property type="molecule type" value="Genomic_DNA"/>
</dbReference>
<reference evidence="7" key="1">
    <citation type="submission" date="2021-02" db="EMBL/GenBank/DDBJ databases">
        <authorList>
            <person name="Nowell W R."/>
        </authorList>
    </citation>
    <scope>NUCLEOTIDE SEQUENCE</scope>
</reference>
<dbReference type="EMBL" id="CAJNOQ010010427">
    <property type="protein sequence ID" value="CAF1251545.1"/>
    <property type="molecule type" value="Genomic_DNA"/>
</dbReference>
<proteinExistence type="inferred from homology"/>
<comment type="cofactor">
    <cofactor evidence="1">
        <name>pyrroloquinoline quinone</name>
        <dbReference type="ChEBI" id="CHEBI:58442"/>
    </cofactor>
</comment>
<accession>A0A815A8Z3</accession>
<feature type="domain" description="Pyrrolo-quinoline quinone repeat" evidence="5">
    <location>
        <begin position="290"/>
        <end position="449"/>
    </location>
</feature>
<comment type="caution">
    <text evidence="7">The sequence shown here is derived from an EMBL/GenBank/DDBJ whole genome shotgun (WGS) entry which is preliminary data.</text>
</comment>
<evidence type="ECO:0000256" key="3">
    <source>
        <dbReference type="ARBA" id="ARBA00023002"/>
    </source>
</evidence>
<sequence>MRLSSIILIVLLITCVKSDNWNGWSLNDNNDRFQQSSLPVKVPSDHPEPAQFKVKWYFKTDGPVSATPTVFDNRIYIPDNNGSIYSLTLDGKLIWKVSVEKLLGIKGYNTRNSPVVAKDMIIMGTQTGIDTDMQINKVGASVFALKRSTGKLIWTKVVDSHRAAIITANPVVVGNRILVGVSSKEETLADDPKYKCCTFQGSVLALNLADGTLIWKTKMLPDNKNKTNAYSGAAVWGSAFSVDRKRNTIYVATGNNYRLPKSIQKCIGKTKKIRRYFVADPCQERENYGQSVLALDISTGVVRWVQSLGPINAFTQACARVGNTSKPTGTNCPKNPGPDYDFGQQPILKRNIAYKFGGEKRDQIYVGQKSGQAYSFDAETGYLIWTVKTGPGSPTGGMEFGSAADNNYFYAGNNNADYKRYILPNGNKTNSPGWSSINLKTGKIRWTTVDPHRTGSAFGPLTVWNKLLLVIGGDQPVITEPGQTASTILQGCVYGLRKSDGYILYKRCFQSLIGGGVSVVDKTIYLGVGYDFARPEDGLYALQLP</sequence>
<name>A0A815A8Z3_9BILA</name>
<dbReference type="Proteomes" id="UP000677228">
    <property type="component" value="Unassembled WGS sequence"/>
</dbReference>
<evidence type="ECO:0000313" key="6">
    <source>
        <dbReference type="EMBL" id="CAF1105539.1"/>
    </source>
</evidence>
<dbReference type="SMART" id="SM00564">
    <property type="entry name" value="PQQ"/>
    <property type="match status" value="6"/>
</dbReference>
<dbReference type="EMBL" id="CAJOBC010014818">
    <property type="protein sequence ID" value="CAF4021447.1"/>
    <property type="molecule type" value="Genomic_DNA"/>
</dbReference>
<keyword evidence="4" id="KW-0732">Signal</keyword>
<evidence type="ECO:0000313" key="8">
    <source>
        <dbReference type="EMBL" id="CAF3868800.1"/>
    </source>
</evidence>
<protein>
    <recommendedName>
        <fullName evidence="5">Pyrrolo-quinoline quinone repeat domain-containing protein</fullName>
    </recommendedName>
</protein>
<dbReference type="PANTHER" id="PTHR32303">
    <property type="entry name" value="QUINOPROTEIN ALCOHOL DEHYDROGENASE (CYTOCHROME C)"/>
    <property type="match status" value="1"/>
</dbReference>
<gene>
    <name evidence="7" type="ORF">GPM918_LOCUS26158</name>
    <name evidence="6" type="ORF">OVA965_LOCUS19505</name>
    <name evidence="9" type="ORF">SRO942_LOCUS26264</name>
    <name evidence="8" type="ORF">TMI583_LOCUS19562</name>
</gene>
<dbReference type="InterPro" id="IPR018391">
    <property type="entry name" value="PQQ_b-propeller_rpt"/>
</dbReference>
<feature type="chain" id="PRO_5036411261" description="Pyrrolo-quinoline quinone repeat domain-containing protein" evidence="4">
    <location>
        <begin position="19"/>
        <end position="545"/>
    </location>
</feature>
<comment type="similarity">
    <text evidence="2">Belongs to the bacterial PQQ dehydrogenase family.</text>
</comment>
<dbReference type="AlphaFoldDB" id="A0A815A8Z3"/>
<dbReference type="Proteomes" id="UP000681722">
    <property type="component" value="Unassembled WGS sequence"/>
</dbReference>
<feature type="domain" description="Pyrrolo-quinoline quinone repeat" evidence="5">
    <location>
        <begin position="53"/>
        <end position="180"/>
    </location>
</feature>
<dbReference type="OrthoDB" id="416253at2759"/>
<dbReference type="PANTHER" id="PTHR32303:SF10">
    <property type="entry name" value="OUTER MEMBRANE PROTEIN ASSEMBLY FACTOR BAMB"/>
    <property type="match status" value="1"/>
</dbReference>
<evidence type="ECO:0000313" key="10">
    <source>
        <dbReference type="Proteomes" id="UP000663829"/>
    </source>
</evidence>
<keyword evidence="3" id="KW-0560">Oxidoreductase</keyword>
<evidence type="ECO:0000256" key="4">
    <source>
        <dbReference type="SAM" id="SignalP"/>
    </source>
</evidence>
<evidence type="ECO:0000313" key="9">
    <source>
        <dbReference type="EMBL" id="CAF4021447.1"/>
    </source>
</evidence>
<dbReference type="GO" id="GO:0016491">
    <property type="term" value="F:oxidoreductase activity"/>
    <property type="evidence" value="ECO:0007669"/>
    <property type="project" value="UniProtKB-KW"/>
</dbReference>
<evidence type="ECO:0000256" key="2">
    <source>
        <dbReference type="ARBA" id="ARBA00008156"/>
    </source>
</evidence>
<organism evidence="7 10">
    <name type="scientific">Didymodactylos carnosus</name>
    <dbReference type="NCBI Taxonomy" id="1234261"/>
    <lineage>
        <taxon>Eukaryota</taxon>
        <taxon>Metazoa</taxon>
        <taxon>Spiralia</taxon>
        <taxon>Gnathifera</taxon>
        <taxon>Rotifera</taxon>
        <taxon>Eurotatoria</taxon>
        <taxon>Bdelloidea</taxon>
        <taxon>Philodinida</taxon>
        <taxon>Philodinidae</taxon>
        <taxon>Didymodactylos</taxon>
    </lineage>
</organism>